<gene>
    <name evidence="1" type="ORF">RHS01_05261</name>
</gene>
<dbReference type="Proteomes" id="UP000614334">
    <property type="component" value="Unassembled WGS sequence"/>
</dbReference>
<organism evidence="1 2">
    <name type="scientific">Rhizoctonia solani</name>
    <dbReference type="NCBI Taxonomy" id="456999"/>
    <lineage>
        <taxon>Eukaryota</taxon>
        <taxon>Fungi</taxon>
        <taxon>Dikarya</taxon>
        <taxon>Basidiomycota</taxon>
        <taxon>Agaricomycotina</taxon>
        <taxon>Agaricomycetes</taxon>
        <taxon>Cantharellales</taxon>
        <taxon>Ceratobasidiaceae</taxon>
        <taxon>Rhizoctonia</taxon>
    </lineage>
</organism>
<proteinExistence type="predicted"/>
<reference evidence="1" key="1">
    <citation type="submission" date="2020-09" db="EMBL/GenBank/DDBJ databases">
        <title>Comparative genome analyses of four rice-infecting Rhizoctonia solani isolates reveal extensive enrichment of homogalacturonan modification genes.</title>
        <authorList>
            <person name="Lee D.-Y."/>
            <person name="Jeon J."/>
            <person name="Kim K.-T."/>
            <person name="Cheong K."/>
            <person name="Song H."/>
            <person name="Choi G."/>
            <person name="Ko J."/>
            <person name="Opiyo S.O."/>
            <person name="Zuo S."/>
            <person name="Madhav S."/>
            <person name="Lee Y.-H."/>
            <person name="Wang G.-L."/>
        </authorList>
    </citation>
    <scope>NUCLEOTIDE SEQUENCE</scope>
    <source>
        <strain evidence="1">AG1-IA B2</strain>
    </source>
</reference>
<protein>
    <submittedName>
        <fullName evidence="1">Uncharacterized protein</fullName>
    </submittedName>
</protein>
<name>A0A8H7IDZ6_9AGAM</name>
<dbReference type="AlphaFoldDB" id="A0A8H7IDZ6"/>
<evidence type="ECO:0000313" key="2">
    <source>
        <dbReference type="Proteomes" id="UP000614334"/>
    </source>
</evidence>
<comment type="caution">
    <text evidence="1">The sequence shown here is derived from an EMBL/GenBank/DDBJ whole genome shotgun (WGS) entry which is preliminary data.</text>
</comment>
<evidence type="ECO:0000313" key="1">
    <source>
        <dbReference type="EMBL" id="KAF8755654.1"/>
    </source>
</evidence>
<sequence>MTTAVSKLSTIVVGRAFEDRSLSLLQSRLSMTLPESVVREMAVSIFKAGGGFLDRPRNTIQTTKGGE</sequence>
<accession>A0A8H7IDZ6</accession>
<dbReference type="EMBL" id="JACYCF010000008">
    <property type="protein sequence ID" value="KAF8755654.1"/>
    <property type="molecule type" value="Genomic_DNA"/>
</dbReference>